<name>A0ABS4SIV6_9PROT</name>
<dbReference type="PIRSF" id="PIRSF032064">
    <property type="entry name" value="UCP032064"/>
    <property type="match status" value="1"/>
</dbReference>
<dbReference type="EMBL" id="JAGINP010000007">
    <property type="protein sequence ID" value="MBP2292503.1"/>
    <property type="molecule type" value="Genomic_DNA"/>
</dbReference>
<gene>
    <name evidence="2" type="ORF">J2851_002281</name>
</gene>
<proteinExistence type="predicted"/>
<accession>A0ABS4SIV6</accession>
<dbReference type="InterPro" id="IPR007922">
    <property type="entry name" value="DciA-like"/>
</dbReference>
<evidence type="ECO:0000313" key="3">
    <source>
        <dbReference type="Proteomes" id="UP000781958"/>
    </source>
</evidence>
<reference evidence="2 3" key="1">
    <citation type="submission" date="2021-03" db="EMBL/GenBank/DDBJ databases">
        <title>Genomic Encyclopedia of Type Strains, Phase III (KMG-III): the genomes of soil and plant-associated and newly described type strains.</title>
        <authorList>
            <person name="Whitman W."/>
        </authorList>
    </citation>
    <scope>NUCLEOTIDE SEQUENCE [LARGE SCALE GENOMIC DNA]</scope>
    <source>
        <strain evidence="2 3">IMMIB AFH-6</strain>
    </source>
</reference>
<evidence type="ECO:0008006" key="4">
    <source>
        <dbReference type="Google" id="ProtNLM"/>
    </source>
</evidence>
<dbReference type="RefSeq" id="WP_209766376.1">
    <property type="nucleotide sequence ID" value="NZ_JAGINP010000007.1"/>
</dbReference>
<keyword evidence="3" id="KW-1185">Reference proteome</keyword>
<comment type="caution">
    <text evidence="2">The sequence shown here is derived from an EMBL/GenBank/DDBJ whole genome shotgun (WGS) entry which is preliminary data.</text>
</comment>
<dbReference type="PANTHER" id="PTHR36456:SF1">
    <property type="entry name" value="UPF0232 PROTEIN SCO3875"/>
    <property type="match status" value="1"/>
</dbReference>
<feature type="region of interest" description="Disordered" evidence="1">
    <location>
        <begin position="148"/>
        <end position="168"/>
    </location>
</feature>
<dbReference type="Pfam" id="PF05258">
    <property type="entry name" value="DciA"/>
    <property type="match status" value="1"/>
</dbReference>
<evidence type="ECO:0000256" key="1">
    <source>
        <dbReference type="SAM" id="MobiDB-lite"/>
    </source>
</evidence>
<organism evidence="2 3">
    <name type="scientific">Azospirillum rugosum</name>
    <dbReference type="NCBI Taxonomy" id="416170"/>
    <lineage>
        <taxon>Bacteria</taxon>
        <taxon>Pseudomonadati</taxon>
        <taxon>Pseudomonadota</taxon>
        <taxon>Alphaproteobacteria</taxon>
        <taxon>Rhodospirillales</taxon>
        <taxon>Azospirillaceae</taxon>
        <taxon>Azospirillum</taxon>
    </lineage>
</organism>
<dbReference type="InterPro" id="IPR010593">
    <property type="entry name" value="DUF1159"/>
</dbReference>
<dbReference type="PANTHER" id="PTHR36456">
    <property type="entry name" value="UPF0232 PROTEIN SCO3875"/>
    <property type="match status" value="1"/>
</dbReference>
<dbReference type="Proteomes" id="UP000781958">
    <property type="component" value="Unassembled WGS sequence"/>
</dbReference>
<evidence type="ECO:0000313" key="2">
    <source>
        <dbReference type="EMBL" id="MBP2292503.1"/>
    </source>
</evidence>
<feature type="compositionally biased region" description="Pro residues" evidence="1">
    <location>
        <begin position="155"/>
        <end position="168"/>
    </location>
</feature>
<sequence length="168" mass="18389">MNGPRRIGQAVPEVAGKALGKRGLAFGALINDWPSIVGHQLSLRTAPDKLSFPRGKREDAVLHIRAMGAIALELQHLEPQIVERINSFFGYRAVAKIKLIHAAPISSPTPVVRPRTLTMDEELSVMTTTAAIEDEDLRATLERFGRSLLARPAAKPGPRPVPKLPQKR</sequence>
<protein>
    <recommendedName>
        <fullName evidence="4">DUF721 domain-containing protein</fullName>
    </recommendedName>
</protein>